<dbReference type="PANTHER" id="PTHR11879:SF22">
    <property type="entry name" value="ASPARTATE AMINOTRANSFERASE, MITOCHONDRIAL"/>
    <property type="match status" value="1"/>
</dbReference>
<dbReference type="RefSeq" id="WP_259549101.1">
    <property type="nucleotide sequence ID" value="NZ_BAABHW010000003.1"/>
</dbReference>
<dbReference type="InterPro" id="IPR015422">
    <property type="entry name" value="PyrdxlP-dep_Trfase_small"/>
</dbReference>
<accession>A0ABP9LBM9</accession>
<keyword evidence="9" id="KW-1185">Reference proteome</keyword>
<dbReference type="InterPro" id="IPR015424">
    <property type="entry name" value="PyrdxlP-dep_Trfase"/>
</dbReference>
<protein>
    <submittedName>
        <fullName evidence="8">Aspartate/tyrosine/aromatic aminotransferase</fullName>
    </submittedName>
</protein>
<keyword evidence="5" id="KW-0808">Transferase</keyword>
<evidence type="ECO:0000256" key="4">
    <source>
        <dbReference type="ARBA" id="ARBA00022576"/>
    </source>
</evidence>
<dbReference type="InterPro" id="IPR015421">
    <property type="entry name" value="PyrdxlP-dep_Trfase_major"/>
</dbReference>
<feature type="domain" description="Aminotransferase class I/classII large" evidence="7">
    <location>
        <begin position="27"/>
        <end position="389"/>
    </location>
</feature>
<evidence type="ECO:0000256" key="1">
    <source>
        <dbReference type="ARBA" id="ARBA00001933"/>
    </source>
</evidence>
<dbReference type="InterPro" id="IPR004839">
    <property type="entry name" value="Aminotransferase_I/II_large"/>
</dbReference>
<comment type="similarity">
    <text evidence="2">Belongs to the class-I pyridoxal-phosphate-dependent aminotransferase family.</text>
</comment>
<comment type="caution">
    <text evidence="8">The sequence shown here is derived from an EMBL/GenBank/DDBJ whole genome shotgun (WGS) entry which is preliminary data.</text>
</comment>
<reference evidence="9" key="1">
    <citation type="journal article" date="2019" name="Int. J. Syst. Evol. Microbiol.">
        <title>The Global Catalogue of Microorganisms (GCM) 10K type strain sequencing project: providing services to taxonomists for standard genome sequencing and annotation.</title>
        <authorList>
            <consortium name="The Broad Institute Genomics Platform"/>
            <consortium name="The Broad Institute Genome Sequencing Center for Infectious Disease"/>
            <person name="Wu L."/>
            <person name="Ma J."/>
        </authorList>
    </citation>
    <scope>NUCLEOTIDE SEQUENCE [LARGE SCALE GENOMIC DNA]</scope>
    <source>
        <strain evidence="9">JCM 18015</strain>
    </source>
</reference>
<dbReference type="InterPro" id="IPR000796">
    <property type="entry name" value="Asp_trans"/>
</dbReference>
<dbReference type="Gene3D" id="3.40.640.10">
    <property type="entry name" value="Type I PLP-dependent aspartate aminotransferase-like (Major domain)"/>
    <property type="match status" value="1"/>
</dbReference>
<evidence type="ECO:0000313" key="8">
    <source>
        <dbReference type="EMBL" id="GAA5075190.1"/>
    </source>
</evidence>
<evidence type="ECO:0000256" key="2">
    <source>
        <dbReference type="ARBA" id="ARBA00007441"/>
    </source>
</evidence>
<dbReference type="SUPFAM" id="SSF53383">
    <property type="entry name" value="PLP-dependent transferases"/>
    <property type="match status" value="1"/>
</dbReference>
<comment type="cofactor">
    <cofactor evidence="1">
        <name>pyridoxal 5'-phosphate</name>
        <dbReference type="ChEBI" id="CHEBI:597326"/>
    </cofactor>
</comment>
<evidence type="ECO:0000259" key="7">
    <source>
        <dbReference type="Pfam" id="PF00155"/>
    </source>
</evidence>
<dbReference type="Proteomes" id="UP001499910">
    <property type="component" value="Unassembled WGS sequence"/>
</dbReference>
<dbReference type="NCBIfam" id="NF006719">
    <property type="entry name" value="PRK09257.1"/>
    <property type="match status" value="1"/>
</dbReference>
<dbReference type="CDD" id="cd00609">
    <property type="entry name" value="AAT_like"/>
    <property type="match status" value="1"/>
</dbReference>
<gene>
    <name evidence="8" type="ORF">GCM10023209_22920</name>
</gene>
<dbReference type="Gene3D" id="3.90.1150.10">
    <property type="entry name" value="Aspartate Aminotransferase, domain 1"/>
    <property type="match status" value="1"/>
</dbReference>
<dbReference type="PRINTS" id="PR00799">
    <property type="entry name" value="TRANSAMINASE"/>
</dbReference>
<evidence type="ECO:0000256" key="3">
    <source>
        <dbReference type="ARBA" id="ARBA00011738"/>
    </source>
</evidence>
<keyword evidence="6" id="KW-0663">Pyridoxal phosphate</keyword>
<dbReference type="PANTHER" id="PTHR11879">
    <property type="entry name" value="ASPARTATE AMINOTRANSFERASE"/>
    <property type="match status" value="1"/>
</dbReference>
<dbReference type="Pfam" id="PF00155">
    <property type="entry name" value="Aminotran_1_2"/>
    <property type="match status" value="1"/>
</dbReference>
<sequence length="394" mass="42035">MFKTLTAPPQDKIIQIMGLYAADTRPEKVDLGVGVYRTEDGRTPVMAAVKAAEARILQAQESKGYVALAGDAGFHAVMRGLILGDAVAPERVAACATPGGTGAVRQILEMVQRLTPEARIWVPSPSWPNHAAITGHLGLAQVDYRYYDADAGGIDRDGMLADLAQAQKGDIVLLHGCCHNPTGADLSAQDWVDLAGVFEATGAIPFVDIAYQGFGEGLEEDAQGLRSLAARVPEMLVAASGSKNFGLYRERVGIILAVTDPGKPRDVAAAMLAHLNRQSFAFPPDHGARVVETILTDAELTAQWQAELDAMRSRMTANRRALAEALRAVTGSDRFGFVAAQRGMFSLLPVTEAQVAQLREDHAIYLVSDGRMNVAGLTEKTIPQVARAIAQVLG</sequence>
<dbReference type="GO" id="GO:0008483">
    <property type="term" value="F:transaminase activity"/>
    <property type="evidence" value="ECO:0007669"/>
    <property type="project" value="UniProtKB-KW"/>
</dbReference>
<organism evidence="8 9">
    <name type="scientific">[Roseibacterium] beibuensis</name>
    <dbReference type="NCBI Taxonomy" id="1193142"/>
    <lineage>
        <taxon>Bacteria</taxon>
        <taxon>Pseudomonadati</taxon>
        <taxon>Pseudomonadota</taxon>
        <taxon>Alphaproteobacteria</taxon>
        <taxon>Rhodobacterales</taxon>
        <taxon>Roseobacteraceae</taxon>
        <taxon>Roseicyclus</taxon>
    </lineage>
</organism>
<dbReference type="EMBL" id="BAABHW010000003">
    <property type="protein sequence ID" value="GAA5075190.1"/>
    <property type="molecule type" value="Genomic_DNA"/>
</dbReference>
<evidence type="ECO:0000256" key="6">
    <source>
        <dbReference type="ARBA" id="ARBA00022898"/>
    </source>
</evidence>
<name>A0ABP9LBM9_9RHOB</name>
<evidence type="ECO:0000313" key="9">
    <source>
        <dbReference type="Proteomes" id="UP001499910"/>
    </source>
</evidence>
<keyword evidence="4 8" id="KW-0032">Aminotransferase</keyword>
<evidence type="ECO:0000256" key="5">
    <source>
        <dbReference type="ARBA" id="ARBA00022679"/>
    </source>
</evidence>
<comment type="subunit">
    <text evidence="3">Homodimer.</text>
</comment>
<proteinExistence type="inferred from homology"/>